<dbReference type="Pfam" id="PF00950">
    <property type="entry name" value="ABC-3"/>
    <property type="match status" value="1"/>
</dbReference>
<dbReference type="EMBL" id="FQXZ01000011">
    <property type="protein sequence ID" value="SHH98095.1"/>
    <property type="molecule type" value="Genomic_DNA"/>
</dbReference>
<feature type="transmembrane region" description="Helical" evidence="7">
    <location>
        <begin position="254"/>
        <end position="273"/>
    </location>
</feature>
<dbReference type="GO" id="GO:0010043">
    <property type="term" value="P:response to zinc ion"/>
    <property type="evidence" value="ECO:0007669"/>
    <property type="project" value="TreeGrafter"/>
</dbReference>
<accession>A0A1M5XDY8</accession>
<evidence type="ECO:0000256" key="2">
    <source>
        <dbReference type="ARBA" id="ARBA00008034"/>
    </source>
</evidence>
<evidence type="ECO:0000256" key="1">
    <source>
        <dbReference type="ARBA" id="ARBA00004141"/>
    </source>
</evidence>
<dbReference type="STRING" id="1216006.VA7868_01119"/>
<dbReference type="PANTHER" id="PTHR30477">
    <property type="entry name" value="ABC-TRANSPORTER METAL-BINDING PROTEIN"/>
    <property type="match status" value="1"/>
</dbReference>
<keyword evidence="9" id="KW-1185">Reference proteome</keyword>
<dbReference type="Proteomes" id="UP000184608">
    <property type="component" value="Unassembled WGS sequence"/>
</dbReference>
<dbReference type="GO" id="GO:0043190">
    <property type="term" value="C:ATP-binding cassette (ABC) transporter complex"/>
    <property type="evidence" value="ECO:0007669"/>
    <property type="project" value="InterPro"/>
</dbReference>
<evidence type="ECO:0000313" key="8">
    <source>
        <dbReference type="EMBL" id="SHH98095.1"/>
    </source>
</evidence>
<dbReference type="OrthoDB" id="9804300at2"/>
<evidence type="ECO:0000256" key="5">
    <source>
        <dbReference type="ARBA" id="ARBA00023136"/>
    </source>
</evidence>
<comment type="similarity">
    <text evidence="2 6">Belongs to the ABC-3 integral membrane protein family.</text>
</comment>
<protein>
    <submittedName>
        <fullName evidence="8">Manganese transport system membrane protein MntB</fullName>
    </submittedName>
</protein>
<dbReference type="InterPro" id="IPR001626">
    <property type="entry name" value="ABC_TroCD"/>
</dbReference>
<comment type="subcellular location">
    <subcellularLocation>
        <location evidence="6">Cell membrane</location>
        <topology evidence="6">Multi-pass membrane protein</topology>
    </subcellularLocation>
    <subcellularLocation>
        <location evidence="1">Membrane</location>
        <topology evidence="1">Multi-pass membrane protein</topology>
    </subcellularLocation>
</comment>
<evidence type="ECO:0000256" key="7">
    <source>
        <dbReference type="SAM" id="Phobius"/>
    </source>
</evidence>
<name>A0A1M5XDY8_9VIBR</name>
<sequence length="301" mass="32196">MTMHVLDAFAQFGFMRRSLVACLALSVSLTPLGVFLLLRRMSLIGDALSHAVLPGVAIGYLCAGMSLVAMGIGGFVAGLLVAMSSSWISSATRLHEDSTFAGLYLGSLALGVTLVSLRSTGVDLLHLLFGSLLAVDNESIIFIGVITSVTLILLALFYRAIVFESFNAAFFQVRAKRFPSLVHGLFMALVVMNLVAGFQILGTLMTVGLMMLPAISARCWSNHLPVTLLLATLFGAVSSVAGLTWSWYQSIPAGPAIVLTATILFLFSVFFGMEKGILPVRKKVICPSSQAMEISQLRNIK</sequence>
<dbReference type="PANTHER" id="PTHR30477:SF13">
    <property type="entry name" value="IRON TRANSPORT SYSTEM MEMBRANE PROTEIN HI_0360-RELATED"/>
    <property type="match status" value="1"/>
</dbReference>
<feature type="transmembrane region" description="Helical" evidence="7">
    <location>
        <begin position="18"/>
        <end position="38"/>
    </location>
</feature>
<gene>
    <name evidence="8" type="primary">mntB_1</name>
    <name evidence="8" type="ORF">VA7868_01119</name>
</gene>
<dbReference type="AlphaFoldDB" id="A0A1M5XDY8"/>
<keyword evidence="4 7" id="KW-1133">Transmembrane helix</keyword>
<organism evidence="8 9">
    <name type="scientific">Vibrio aerogenes CECT 7868</name>
    <dbReference type="NCBI Taxonomy" id="1216006"/>
    <lineage>
        <taxon>Bacteria</taxon>
        <taxon>Pseudomonadati</taxon>
        <taxon>Pseudomonadota</taxon>
        <taxon>Gammaproteobacteria</taxon>
        <taxon>Vibrionales</taxon>
        <taxon>Vibrionaceae</taxon>
        <taxon>Vibrio</taxon>
    </lineage>
</organism>
<dbReference type="SUPFAM" id="SSF81345">
    <property type="entry name" value="ABC transporter involved in vitamin B12 uptake, BtuC"/>
    <property type="match status" value="1"/>
</dbReference>
<dbReference type="GO" id="GO:0055085">
    <property type="term" value="P:transmembrane transport"/>
    <property type="evidence" value="ECO:0007669"/>
    <property type="project" value="InterPro"/>
</dbReference>
<dbReference type="Gene3D" id="1.10.3470.10">
    <property type="entry name" value="ABC transporter involved in vitamin B12 uptake, BtuC"/>
    <property type="match status" value="1"/>
</dbReference>
<reference evidence="8 9" key="1">
    <citation type="submission" date="2016-11" db="EMBL/GenBank/DDBJ databases">
        <authorList>
            <person name="Jaros S."/>
            <person name="Januszkiewicz K."/>
            <person name="Wedrychowicz H."/>
        </authorList>
    </citation>
    <scope>NUCLEOTIDE SEQUENCE [LARGE SCALE GENOMIC DNA]</scope>
    <source>
        <strain evidence="8 9">CECT 7868</strain>
    </source>
</reference>
<keyword evidence="6" id="KW-0813">Transport</keyword>
<feature type="transmembrane region" description="Helical" evidence="7">
    <location>
        <begin position="224"/>
        <end position="248"/>
    </location>
</feature>
<evidence type="ECO:0000256" key="4">
    <source>
        <dbReference type="ARBA" id="ARBA00022989"/>
    </source>
</evidence>
<keyword evidence="5 7" id="KW-0472">Membrane</keyword>
<evidence type="ECO:0000313" key="9">
    <source>
        <dbReference type="Proteomes" id="UP000184608"/>
    </source>
</evidence>
<feature type="transmembrane region" description="Helical" evidence="7">
    <location>
        <begin position="58"/>
        <end position="83"/>
    </location>
</feature>
<feature type="transmembrane region" description="Helical" evidence="7">
    <location>
        <begin position="181"/>
        <end position="212"/>
    </location>
</feature>
<keyword evidence="3 6" id="KW-0812">Transmembrane</keyword>
<evidence type="ECO:0000256" key="3">
    <source>
        <dbReference type="ARBA" id="ARBA00022692"/>
    </source>
</evidence>
<dbReference type="InterPro" id="IPR037294">
    <property type="entry name" value="ABC_BtuC-like"/>
</dbReference>
<evidence type="ECO:0000256" key="6">
    <source>
        <dbReference type="RuleBase" id="RU003943"/>
    </source>
</evidence>
<proteinExistence type="inferred from homology"/>
<dbReference type="RefSeq" id="WP_084193258.1">
    <property type="nucleotide sequence ID" value="NZ_FQXZ01000011.1"/>
</dbReference>
<feature type="transmembrane region" description="Helical" evidence="7">
    <location>
        <begin position="140"/>
        <end position="161"/>
    </location>
</feature>
<feature type="transmembrane region" description="Helical" evidence="7">
    <location>
        <begin position="103"/>
        <end position="128"/>
    </location>
</feature>